<name>A0A6M3LAU3_9ZZZZ</name>
<gene>
    <name evidence="1" type="ORF">MM415B03183_0010</name>
</gene>
<sequence>MGFKEEVESQHGTVLNYVVKQGLKALTDAVPFLSSEMIKTITDKADPGIVLGWDKWLDQMVKQGYCDQGTADMLKSLKDEVPVIFWILSLLLRAILWTKTFGISLDIFNIDRQYKLMAQAGPNPAPMEALVASMMIDPKRATENRAELRKYGFNDTQIDNIILAHYRTVDENLIRILYLRGHYDTEKLYERMRELGYTDTRTAEIIKTWQLYPPPADLFTMVAHEAFEPDIYKLIGLDEEFPSEQIPWLEAQGISKEWAMKYWISHWNQPSLEMGFDMLHRGIISREELDMLFRVQEIPRFWRDKLMAITYNPYTRVDVRRMHELGVIDTKELVIAYQDLGYDADKAVKMAEFTIRYNAEGDNALTRSAIITAYHDDLISRSDALELLVSQNLSKDAADFYLTLEDYKISQENVKLYIDSTKERFLLGVDTETEARSTLNKLNLRGSKIDALLENWSIDQYKYQALPTKAELNALLINKVITEGQWRTIMTRHGFSFEHQSWYLKLLEREIKVSAASPTKAELISWYKKELISEQTLRAELRTMGYNEEYINLYVKSS</sequence>
<reference evidence="1" key="1">
    <citation type="submission" date="2020-03" db="EMBL/GenBank/DDBJ databases">
        <title>The deep terrestrial virosphere.</title>
        <authorList>
            <person name="Holmfeldt K."/>
            <person name="Nilsson E."/>
            <person name="Simone D."/>
            <person name="Lopez-Fernandez M."/>
            <person name="Wu X."/>
            <person name="de Brujin I."/>
            <person name="Lundin D."/>
            <person name="Andersson A."/>
            <person name="Bertilsson S."/>
            <person name="Dopson M."/>
        </authorList>
    </citation>
    <scope>NUCLEOTIDE SEQUENCE</scope>
    <source>
        <strain evidence="1">MM415B03183</strain>
    </source>
</reference>
<proteinExistence type="predicted"/>
<accession>A0A6M3LAU3</accession>
<organism evidence="1">
    <name type="scientific">viral metagenome</name>
    <dbReference type="NCBI Taxonomy" id="1070528"/>
    <lineage>
        <taxon>unclassified sequences</taxon>
        <taxon>metagenomes</taxon>
        <taxon>organismal metagenomes</taxon>
    </lineage>
</organism>
<protein>
    <submittedName>
        <fullName evidence="1">Uncharacterized protein</fullName>
    </submittedName>
</protein>
<dbReference type="EMBL" id="MT143036">
    <property type="protein sequence ID" value="QJA92086.1"/>
    <property type="molecule type" value="Genomic_DNA"/>
</dbReference>
<dbReference type="AlphaFoldDB" id="A0A6M3LAU3"/>
<evidence type="ECO:0000313" key="1">
    <source>
        <dbReference type="EMBL" id="QJA92086.1"/>
    </source>
</evidence>